<dbReference type="AlphaFoldDB" id="A0A9D4KLP0"/>
<comment type="caution">
    <text evidence="1">The sequence shown here is derived from an EMBL/GenBank/DDBJ whole genome shotgun (WGS) entry which is preliminary data.</text>
</comment>
<keyword evidence="2" id="KW-1185">Reference proteome</keyword>
<reference evidence="1" key="1">
    <citation type="journal article" date="2019" name="bioRxiv">
        <title>The Genome of the Zebra Mussel, Dreissena polymorpha: A Resource for Invasive Species Research.</title>
        <authorList>
            <person name="McCartney M.A."/>
            <person name="Auch B."/>
            <person name="Kono T."/>
            <person name="Mallez S."/>
            <person name="Zhang Y."/>
            <person name="Obille A."/>
            <person name="Becker A."/>
            <person name="Abrahante J.E."/>
            <person name="Garbe J."/>
            <person name="Badalamenti J.P."/>
            <person name="Herman A."/>
            <person name="Mangelson H."/>
            <person name="Liachko I."/>
            <person name="Sullivan S."/>
            <person name="Sone E.D."/>
            <person name="Koren S."/>
            <person name="Silverstein K.A.T."/>
            <person name="Beckman K.B."/>
            <person name="Gohl D.M."/>
        </authorList>
    </citation>
    <scope>NUCLEOTIDE SEQUENCE</scope>
    <source>
        <strain evidence="1">Duluth1</strain>
        <tissue evidence="1">Whole animal</tissue>
    </source>
</reference>
<name>A0A9D4KLP0_DREPO</name>
<organism evidence="1 2">
    <name type="scientific">Dreissena polymorpha</name>
    <name type="common">Zebra mussel</name>
    <name type="synonym">Mytilus polymorpha</name>
    <dbReference type="NCBI Taxonomy" id="45954"/>
    <lineage>
        <taxon>Eukaryota</taxon>
        <taxon>Metazoa</taxon>
        <taxon>Spiralia</taxon>
        <taxon>Lophotrochozoa</taxon>
        <taxon>Mollusca</taxon>
        <taxon>Bivalvia</taxon>
        <taxon>Autobranchia</taxon>
        <taxon>Heteroconchia</taxon>
        <taxon>Euheterodonta</taxon>
        <taxon>Imparidentia</taxon>
        <taxon>Neoheterodontei</taxon>
        <taxon>Myida</taxon>
        <taxon>Dreissenoidea</taxon>
        <taxon>Dreissenidae</taxon>
        <taxon>Dreissena</taxon>
    </lineage>
</organism>
<evidence type="ECO:0000313" key="1">
    <source>
        <dbReference type="EMBL" id="KAH3842210.1"/>
    </source>
</evidence>
<proteinExistence type="predicted"/>
<gene>
    <name evidence="1" type="ORF">DPMN_115706</name>
</gene>
<evidence type="ECO:0000313" key="2">
    <source>
        <dbReference type="Proteomes" id="UP000828390"/>
    </source>
</evidence>
<reference evidence="1" key="2">
    <citation type="submission" date="2020-11" db="EMBL/GenBank/DDBJ databases">
        <authorList>
            <person name="McCartney M.A."/>
            <person name="Auch B."/>
            <person name="Kono T."/>
            <person name="Mallez S."/>
            <person name="Becker A."/>
            <person name="Gohl D.M."/>
            <person name="Silverstein K.A.T."/>
            <person name="Koren S."/>
            <person name="Bechman K.B."/>
            <person name="Herman A."/>
            <person name="Abrahante J.E."/>
            <person name="Garbe J."/>
        </authorList>
    </citation>
    <scope>NUCLEOTIDE SEQUENCE</scope>
    <source>
        <strain evidence="1">Duluth1</strain>
        <tissue evidence="1">Whole animal</tissue>
    </source>
</reference>
<protein>
    <submittedName>
        <fullName evidence="1">Uncharacterized protein</fullName>
    </submittedName>
</protein>
<sequence>MVTGYNFALCEQENAFRRYHMEQNKLLRYAHGSLNEGTYLSISLTLSNILESPGSLLPVVSRLYGDISDIVPTLALSEIYLKVLKYTVGMNEREKYVHSVRIHSATLELTSEYN</sequence>
<dbReference type="EMBL" id="JAIWYP010000004">
    <property type="protein sequence ID" value="KAH3842210.1"/>
    <property type="molecule type" value="Genomic_DNA"/>
</dbReference>
<accession>A0A9D4KLP0</accession>
<dbReference type="Proteomes" id="UP000828390">
    <property type="component" value="Unassembled WGS sequence"/>
</dbReference>